<proteinExistence type="predicted"/>
<dbReference type="InterPro" id="IPR013783">
    <property type="entry name" value="Ig-like_fold"/>
</dbReference>
<feature type="chain" id="PRO_5036813716" evidence="1">
    <location>
        <begin position="24"/>
        <end position="440"/>
    </location>
</feature>
<reference evidence="3" key="1">
    <citation type="submission" date="2021-01" db="EMBL/GenBank/DDBJ databases">
        <title>Marivirga aurantiaca sp. nov., isolated from intertidal surface sediments.</title>
        <authorList>
            <person name="Zhang M."/>
        </authorList>
    </citation>
    <scope>NUCLEOTIDE SEQUENCE</scope>
    <source>
        <strain evidence="3">S37H4</strain>
    </source>
</reference>
<protein>
    <submittedName>
        <fullName evidence="3">DUF5103 domain-containing protein</fullName>
    </submittedName>
</protein>
<dbReference type="Pfam" id="PF17116">
    <property type="entry name" value="T9SS_plug_1st"/>
    <property type="match status" value="1"/>
</dbReference>
<evidence type="ECO:0000256" key="1">
    <source>
        <dbReference type="SAM" id="SignalP"/>
    </source>
</evidence>
<accession>A0A934WV84</accession>
<dbReference type="InterPro" id="IPR014756">
    <property type="entry name" value="Ig_E-set"/>
</dbReference>
<evidence type="ECO:0000313" key="4">
    <source>
        <dbReference type="Proteomes" id="UP000611723"/>
    </source>
</evidence>
<dbReference type="EMBL" id="JAEQBW010000001">
    <property type="protein sequence ID" value="MBK6263557.1"/>
    <property type="molecule type" value="Genomic_DNA"/>
</dbReference>
<dbReference type="SUPFAM" id="SSF81296">
    <property type="entry name" value="E set domains"/>
    <property type="match status" value="1"/>
</dbReference>
<dbReference type="AlphaFoldDB" id="A0A934WV84"/>
<comment type="caution">
    <text evidence="3">The sequence shown here is derived from an EMBL/GenBank/DDBJ whole genome shotgun (WGS) entry which is preliminary data.</text>
</comment>
<evidence type="ECO:0000259" key="2">
    <source>
        <dbReference type="Pfam" id="PF17116"/>
    </source>
</evidence>
<dbReference type="InterPro" id="IPR031345">
    <property type="entry name" value="T9SS_Plug_N"/>
</dbReference>
<evidence type="ECO:0000313" key="3">
    <source>
        <dbReference type="EMBL" id="MBK6263557.1"/>
    </source>
</evidence>
<feature type="signal peptide" evidence="1">
    <location>
        <begin position="1"/>
        <end position="23"/>
    </location>
</feature>
<gene>
    <name evidence="3" type="ORF">JKA74_00805</name>
</gene>
<sequence>MVGIQKKIKQIILISFILLAAKACVPLQPTTGSGSVAQNFPTLKFINTTYSGNIGTVQLASFKNGQFISSKNAVIGLDKNESLQLSFDDITSQQQLYQAKIFHLNKDWTQKSNLLPMDFLSDYNQFSIRDFEYSFDTKMPYVHYTLEVPPVKISGNYLLVVYRGNNEDDIVLSERFMVYEDKAGIAYEIVPSNVVSQRRTHQELRFEVLLNRVNILNAGSDIYPVIRQNSNWLHAIQPKEPMRITDQNQKLVYEFYNGELNFPGVNEFRFIDLTTVNFKGSNVININKDAKPITALAGVDKNRSHQAYREWNDRNGAFIIGNRERQTNELVTDYFETTFQLEAPQQQEDIYIVGEFNNWEINHKSRMKFDPTKGRYTNSYLLKQGYYEYLYYTANSPHYELEGNYVDTENEYDISVYYANPQLRYDQLIGYVRFNSRAAR</sequence>
<keyword evidence="4" id="KW-1185">Reference proteome</keyword>
<organism evidence="3 4">
    <name type="scientific">Marivirga aurantiaca</name>
    <dbReference type="NCBI Taxonomy" id="2802615"/>
    <lineage>
        <taxon>Bacteria</taxon>
        <taxon>Pseudomonadati</taxon>
        <taxon>Bacteroidota</taxon>
        <taxon>Cytophagia</taxon>
        <taxon>Cytophagales</taxon>
        <taxon>Marivirgaceae</taxon>
        <taxon>Marivirga</taxon>
    </lineage>
</organism>
<keyword evidence="1" id="KW-0732">Signal</keyword>
<dbReference type="Proteomes" id="UP000611723">
    <property type="component" value="Unassembled WGS sequence"/>
</dbReference>
<feature type="domain" description="Type 9 secretion system plug protein N-terminal" evidence="2">
    <location>
        <begin position="54"/>
        <end position="180"/>
    </location>
</feature>
<dbReference type="RefSeq" id="WP_201429249.1">
    <property type="nucleotide sequence ID" value="NZ_JAEQBW010000001.1"/>
</dbReference>
<dbReference type="Gene3D" id="2.60.40.10">
    <property type="entry name" value="Immunoglobulins"/>
    <property type="match status" value="1"/>
</dbReference>
<name>A0A934WV84_9BACT</name>